<dbReference type="EMBL" id="HE573027">
    <property type="protein sequence ID" value="CCC53336.1"/>
    <property type="molecule type" value="Genomic_DNA"/>
</dbReference>
<proteinExistence type="predicted"/>
<protein>
    <submittedName>
        <fullName evidence="1">Uncharacterized protein</fullName>
    </submittedName>
</protein>
<accession>G0UBY8</accession>
<reference evidence="1" key="1">
    <citation type="journal article" date="2012" name="Proc. Natl. Acad. Sci. U.S.A.">
        <title>Antigenic diversity is generated by distinct evolutionary mechanisms in African trypanosome species.</title>
        <authorList>
            <person name="Jackson A.P."/>
            <person name="Berry A."/>
            <person name="Aslett M."/>
            <person name="Allison H.C."/>
            <person name="Burton P."/>
            <person name="Vavrova-Anderson J."/>
            <person name="Brown R."/>
            <person name="Browne H."/>
            <person name="Corton N."/>
            <person name="Hauser H."/>
            <person name="Gamble J."/>
            <person name="Gilderthorp R."/>
            <person name="Marcello L."/>
            <person name="McQuillan J."/>
            <person name="Otto T.D."/>
            <person name="Quail M.A."/>
            <person name="Sanders M.J."/>
            <person name="van Tonder A."/>
            <person name="Ginger M.L."/>
            <person name="Field M.C."/>
            <person name="Barry J.D."/>
            <person name="Hertz-Fowler C."/>
            <person name="Berriman M."/>
        </authorList>
    </citation>
    <scope>NUCLEOTIDE SEQUENCE</scope>
    <source>
        <strain evidence="1">Y486</strain>
    </source>
</reference>
<dbReference type="AlphaFoldDB" id="G0UBY8"/>
<sequence>MNGHDHGQSPKQPSRASAPMSEQLNVLCLAAHAYRASTHPPRYLHMVTRLALGATPSAPRHLQSVILSLRIRLVMLSTHNRQMPAIKRVCCLLKLFAHSGTITSLLTSCISATSSPLTICSALR</sequence>
<organism evidence="1">
    <name type="scientific">Trypanosoma vivax (strain Y486)</name>
    <dbReference type="NCBI Taxonomy" id="1055687"/>
    <lineage>
        <taxon>Eukaryota</taxon>
        <taxon>Discoba</taxon>
        <taxon>Euglenozoa</taxon>
        <taxon>Kinetoplastea</taxon>
        <taxon>Metakinetoplastina</taxon>
        <taxon>Trypanosomatida</taxon>
        <taxon>Trypanosomatidae</taxon>
        <taxon>Trypanosoma</taxon>
        <taxon>Duttonella</taxon>
    </lineage>
</organism>
<gene>
    <name evidence="1" type="ORF">TVY486_1108200</name>
</gene>
<name>G0UBY8_TRYVY</name>
<evidence type="ECO:0000313" key="1">
    <source>
        <dbReference type="EMBL" id="CCC53336.1"/>
    </source>
</evidence>